<accession>A0A839V7J9</accession>
<dbReference type="EMBL" id="JABXXQ010000029">
    <property type="protein sequence ID" value="NVN29349.1"/>
    <property type="molecule type" value="Genomic_DNA"/>
</dbReference>
<evidence type="ECO:0000313" key="5">
    <source>
        <dbReference type="Proteomes" id="UP000565205"/>
    </source>
</evidence>
<evidence type="ECO:0000313" key="2">
    <source>
        <dbReference type="EMBL" id="MBB3175401.1"/>
    </source>
</evidence>
<gene>
    <name evidence="2" type="ORF">FHR90_003256</name>
    <name evidence="3" type="ORF">HUK83_03210</name>
</gene>
<evidence type="ECO:0000313" key="4">
    <source>
        <dbReference type="Proteomes" id="UP000557688"/>
    </source>
</evidence>
<dbReference type="Proteomes" id="UP000565205">
    <property type="component" value="Unassembled WGS sequence"/>
</dbReference>
<evidence type="ECO:0000313" key="3">
    <source>
        <dbReference type="EMBL" id="NVN29349.1"/>
    </source>
</evidence>
<protein>
    <submittedName>
        <fullName evidence="3">3'-5' exoribonuclease</fullName>
    </submittedName>
    <submittedName>
        <fullName evidence="2">DNA polymerase III epsilon subunit-like protein</fullName>
    </submittedName>
</protein>
<dbReference type="AlphaFoldDB" id="A0A839V7J9"/>
<dbReference type="GO" id="GO:0003676">
    <property type="term" value="F:nucleic acid binding"/>
    <property type="evidence" value="ECO:0007669"/>
    <property type="project" value="InterPro"/>
</dbReference>
<reference evidence="3 5" key="1">
    <citation type="submission" date="2020-06" db="EMBL/GenBank/DDBJ databases">
        <title>Description of novel acetic acid bacteria.</title>
        <authorList>
            <person name="Sombolestani A."/>
        </authorList>
    </citation>
    <scope>NUCLEOTIDE SEQUENCE [LARGE SCALE GENOMIC DNA]</scope>
    <source>
        <strain evidence="3 5">LMG 26838</strain>
    </source>
</reference>
<dbReference type="SUPFAM" id="SSF53098">
    <property type="entry name" value="Ribonuclease H-like"/>
    <property type="match status" value="1"/>
</dbReference>
<sequence>MSSEYNYDTWRSRRVAFLDFEASGLSFDSYPISVGVCFLHSHDTFYRVIRPHSRWHHWDPAAERIHGLGRDYIEIHGQPADQVARELLDWLDGSEIFVDSTTMDSFWFERLVDTIHERRPELNSVPAVCDMLALLNQRHLGEVRRDVSLRHPRTHNALEDAQSSRALVRELLRPAPVQPVAQGG</sequence>
<feature type="domain" description="Exonuclease" evidence="1">
    <location>
        <begin position="14"/>
        <end position="177"/>
    </location>
</feature>
<dbReference type="GO" id="GO:0004527">
    <property type="term" value="F:exonuclease activity"/>
    <property type="evidence" value="ECO:0007669"/>
    <property type="project" value="UniProtKB-ARBA"/>
</dbReference>
<dbReference type="EMBL" id="JACHXV010000029">
    <property type="protein sequence ID" value="MBB3175401.1"/>
    <property type="molecule type" value="Genomic_DNA"/>
</dbReference>
<name>A0A839V7J9_9PROT</name>
<comment type="caution">
    <text evidence="2">The sequence shown here is derived from an EMBL/GenBank/DDBJ whole genome shotgun (WGS) entry which is preliminary data.</text>
</comment>
<reference evidence="2 4" key="2">
    <citation type="submission" date="2020-08" db="EMBL/GenBank/DDBJ databases">
        <title>Genomic Encyclopedia of Type Strains, Phase III (KMG-III): the genomes of soil and plant-associated and newly described type strains.</title>
        <authorList>
            <person name="Whitman W."/>
        </authorList>
    </citation>
    <scope>NUCLEOTIDE SEQUENCE [LARGE SCALE GENOMIC DNA]</scope>
    <source>
        <strain evidence="2 4">CECT 8088</strain>
    </source>
</reference>
<dbReference type="Gene3D" id="3.30.420.10">
    <property type="entry name" value="Ribonuclease H-like superfamily/Ribonuclease H"/>
    <property type="match status" value="1"/>
</dbReference>
<dbReference type="RefSeq" id="WP_176622071.1">
    <property type="nucleotide sequence ID" value="NZ_JABXXQ010000029.1"/>
</dbReference>
<keyword evidence="4" id="KW-1185">Reference proteome</keyword>
<evidence type="ECO:0000259" key="1">
    <source>
        <dbReference type="SMART" id="SM00479"/>
    </source>
</evidence>
<dbReference type="InterPro" id="IPR013520">
    <property type="entry name" value="Ribonucl_H"/>
</dbReference>
<dbReference type="GO" id="GO:0006259">
    <property type="term" value="P:DNA metabolic process"/>
    <property type="evidence" value="ECO:0007669"/>
    <property type="project" value="UniProtKB-ARBA"/>
</dbReference>
<dbReference type="SMART" id="SM00479">
    <property type="entry name" value="EXOIII"/>
    <property type="match status" value="1"/>
</dbReference>
<organism evidence="2 4">
    <name type="scientific">Endobacter medicaginis</name>
    <dbReference type="NCBI Taxonomy" id="1181271"/>
    <lineage>
        <taxon>Bacteria</taxon>
        <taxon>Pseudomonadati</taxon>
        <taxon>Pseudomonadota</taxon>
        <taxon>Alphaproteobacteria</taxon>
        <taxon>Acetobacterales</taxon>
        <taxon>Acetobacteraceae</taxon>
        <taxon>Endobacter</taxon>
    </lineage>
</organism>
<proteinExistence type="predicted"/>
<dbReference type="Proteomes" id="UP000557688">
    <property type="component" value="Unassembled WGS sequence"/>
</dbReference>
<dbReference type="InterPro" id="IPR012337">
    <property type="entry name" value="RNaseH-like_sf"/>
</dbReference>
<dbReference type="InterPro" id="IPR036397">
    <property type="entry name" value="RNaseH_sf"/>
</dbReference>